<keyword evidence="1" id="KW-0472">Membrane</keyword>
<dbReference type="OrthoDB" id="1701386at2"/>
<feature type="transmembrane region" description="Helical" evidence="1">
    <location>
        <begin position="102"/>
        <end position="121"/>
    </location>
</feature>
<dbReference type="InterPro" id="IPR007165">
    <property type="entry name" value="Phage_holin_4_2"/>
</dbReference>
<feature type="transmembrane region" description="Helical" evidence="1">
    <location>
        <begin position="45"/>
        <end position="64"/>
    </location>
</feature>
<evidence type="ECO:0000313" key="2">
    <source>
        <dbReference type="EMBL" id="TGJ75750.1"/>
    </source>
</evidence>
<gene>
    <name evidence="2" type="ORF">CAGA_21280</name>
</gene>
<keyword evidence="1" id="KW-0812">Transmembrane</keyword>
<evidence type="ECO:0000313" key="3">
    <source>
        <dbReference type="Proteomes" id="UP000297714"/>
    </source>
</evidence>
<feature type="transmembrane region" description="Helical" evidence="1">
    <location>
        <begin position="20"/>
        <end position="39"/>
    </location>
</feature>
<dbReference type="Proteomes" id="UP000297714">
    <property type="component" value="Unassembled WGS sequence"/>
</dbReference>
<dbReference type="PANTHER" id="PTHR37309:SF1">
    <property type="entry name" value="SLR0284 PROTEIN"/>
    <property type="match status" value="1"/>
</dbReference>
<protein>
    <recommendedName>
        <fullName evidence="4">Phage holin family protein</fullName>
    </recommendedName>
</protein>
<keyword evidence="3" id="KW-1185">Reference proteome</keyword>
<proteinExistence type="predicted"/>
<dbReference type="PANTHER" id="PTHR37309">
    <property type="entry name" value="SLR0284 PROTEIN"/>
    <property type="match status" value="1"/>
</dbReference>
<accession>A0A4Z0Y9W4</accession>
<evidence type="ECO:0008006" key="4">
    <source>
        <dbReference type="Google" id="ProtNLM"/>
    </source>
</evidence>
<dbReference type="AlphaFoldDB" id="A0A4Z0Y9W4"/>
<dbReference type="EMBL" id="SRMQ01000011">
    <property type="protein sequence ID" value="TGJ75750.1"/>
    <property type="molecule type" value="Genomic_DNA"/>
</dbReference>
<dbReference type="RefSeq" id="WP_135660621.1">
    <property type="nucleotide sequence ID" value="NZ_JAJUFJ010000003.1"/>
</dbReference>
<feature type="transmembrane region" description="Helical" evidence="1">
    <location>
        <begin position="76"/>
        <end position="96"/>
    </location>
</feature>
<name>A0A4Z0Y9W4_9FIRM</name>
<comment type="caution">
    <text evidence="2">The sequence shown here is derived from an EMBL/GenBank/DDBJ whole genome shotgun (WGS) entry which is preliminary data.</text>
</comment>
<keyword evidence="1" id="KW-1133">Transmembrane helix</keyword>
<reference evidence="2 3" key="1">
    <citation type="submission" date="2019-04" db="EMBL/GenBank/DDBJ databases">
        <authorList>
            <person name="Poehlein A."/>
            <person name="Bengelsdorf F.R."/>
            <person name="Duerre P."/>
            <person name="Daniel R."/>
        </authorList>
    </citation>
    <scope>NUCLEOTIDE SEQUENCE [LARGE SCALE GENOMIC DNA]</scope>
    <source>
        <strain evidence="2 3">BS-1</strain>
    </source>
</reference>
<organism evidence="2 3">
    <name type="scientific">Caproiciproducens galactitolivorans</name>
    <dbReference type="NCBI Taxonomy" id="642589"/>
    <lineage>
        <taxon>Bacteria</taxon>
        <taxon>Bacillati</taxon>
        <taxon>Bacillota</taxon>
        <taxon>Clostridia</taxon>
        <taxon>Eubacteriales</taxon>
        <taxon>Acutalibacteraceae</taxon>
        <taxon>Caproiciproducens</taxon>
    </lineage>
</organism>
<sequence>MTTHETRTETKPSSGGSELLRWIGRFVIVAIILMVVSFLTPGFTIQGLWSFLLAAVVISLLDYLVERIMGIDASPFGKGLAGFFISAVIIYVTQFLVPGMSVSIIGAILGALVIGVLDALFPVRVM</sequence>
<dbReference type="Pfam" id="PF04020">
    <property type="entry name" value="Phage_holin_4_2"/>
    <property type="match status" value="1"/>
</dbReference>
<evidence type="ECO:0000256" key="1">
    <source>
        <dbReference type="SAM" id="Phobius"/>
    </source>
</evidence>